<keyword evidence="2" id="KW-0679">Respiratory chain</keyword>
<dbReference type="Pfam" id="PF05071">
    <property type="entry name" value="NDUFA12"/>
    <property type="match status" value="1"/>
</dbReference>
<dbReference type="GO" id="GO:0006979">
    <property type="term" value="P:response to oxidative stress"/>
    <property type="evidence" value="ECO:0007669"/>
    <property type="project" value="TreeGrafter"/>
</dbReference>
<dbReference type="STRING" id="78915.A0A4P9XP57"/>
<evidence type="ECO:0000313" key="4">
    <source>
        <dbReference type="Proteomes" id="UP000271241"/>
    </source>
</evidence>
<keyword evidence="2" id="KW-0496">Mitochondrion</keyword>
<dbReference type="EMBL" id="KZ992674">
    <property type="protein sequence ID" value="RKP07777.1"/>
    <property type="molecule type" value="Genomic_DNA"/>
</dbReference>
<evidence type="ECO:0000313" key="3">
    <source>
        <dbReference type="EMBL" id="RKP07777.1"/>
    </source>
</evidence>
<proteinExistence type="inferred from homology"/>
<dbReference type="OrthoDB" id="274641at2759"/>
<keyword evidence="2" id="KW-0249">Electron transport</keyword>
<evidence type="ECO:0000256" key="2">
    <source>
        <dbReference type="RuleBase" id="RU363103"/>
    </source>
</evidence>
<comment type="function">
    <text evidence="2">Accessory subunit of the mitochondrial membrane respiratory chain NADH dehydrogenase (Complex I), that is believed not to be involved in catalysis. Complex I functions in the transfer of electrons from NADH to the respiratory chain. The immediate electron acceptor for the enzyme is believed to be ubiquinone.</text>
</comment>
<keyword evidence="2" id="KW-0472">Membrane</keyword>
<keyword evidence="2" id="KW-0999">Mitochondrion inner membrane</keyword>
<dbReference type="Proteomes" id="UP000271241">
    <property type="component" value="Unassembled WGS sequence"/>
</dbReference>
<protein>
    <recommendedName>
        <fullName evidence="2">NADH dehydrogenase [ubiquinone] 1 alpha subcomplex subunit</fullName>
    </recommendedName>
</protein>
<dbReference type="GO" id="GO:0005743">
    <property type="term" value="C:mitochondrial inner membrane"/>
    <property type="evidence" value="ECO:0007669"/>
    <property type="project" value="UniProtKB-SubCell"/>
</dbReference>
<comment type="similarity">
    <text evidence="1 2">Belongs to the complex I NDUFA12 subunit family.</text>
</comment>
<keyword evidence="4" id="KW-1185">Reference proteome</keyword>
<name>A0A4P9XP57_9FUNG</name>
<dbReference type="AlphaFoldDB" id="A0A4P9XP57"/>
<dbReference type="PANTHER" id="PTHR12910:SF2">
    <property type="entry name" value="NADH DEHYDROGENASE [UBIQUINONE] 1 ALPHA SUBCOMPLEX SUBUNIT 12"/>
    <property type="match status" value="1"/>
</dbReference>
<gene>
    <name evidence="3" type="ORF">THASP1DRAFT_30413</name>
</gene>
<reference evidence="4" key="1">
    <citation type="journal article" date="2018" name="Nat. Microbiol.">
        <title>Leveraging single-cell genomics to expand the fungal tree of life.</title>
        <authorList>
            <person name="Ahrendt S.R."/>
            <person name="Quandt C.A."/>
            <person name="Ciobanu D."/>
            <person name="Clum A."/>
            <person name="Salamov A."/>
            <person name="Andreopoulos B."/>
            <person name="Cheng J.F."/>
            <person name="Woyke T."/>
            <person name="Pelin A."/>
            <person name="Henrissat B."/>
            <person name="Reynolds N.K."/>
            <person name="Benny G.L."/>
            <person name="Smith M.E."/>
            <person name="James T.Y."/>
            <person name="Grigoriev I.V."/>
        </authorList>
    </citation>
    <scope>NUCLEOTIDE SEQUENCE [LARGE SCALE GENOMIC DNA]</scope>
    <source>
        <strain evidence="4">RSA 1356</strain>
    </source>
</reference>
<dbReference type="PANTHER" id="PTHR12910">
    <property type="entry name" value="NADH-UBIQUINONE OXIDOREDUCTASE SUBUNIT B17.2"/>
    <property type="match status" value="1"/>
</dbReference>
<dbReference type="GO" id="GO:0045271">
    <property type="term" value="C:respiratory chain complex I"/>
    <property type="evidence" value="ECO:0007669"/>
    <property type="project" value="InterPro"/>
</dbReference>
<keyword evidence="2" id="KW-0813">Transport</keyword>
<dbReference type="InterPro" id="IPR007763">
    <property type="entry name" value="NDUFA12"/>
</dbReference>
<sequence>MSLARFIRNALSSGKRFPRNFYFLNDSKPGGRLVGTDEFGNRYYEETDTEIWVRQRWVESPSNDFDPSTIPAKWHYWIHRIGDEAAVNESAMANKWLAKHTPNYTGTPGAYRSFNTTAPKIQTWEPMATPRE</sequence>
<keyword evidence="3" id="KW-0830">Ubiquinone</keyword>
<organism evidence="3 4">
    <name type="scientific">Thamnocephalis sphaerospora</name>
    <dbReference type="NCBI Taxonomy" id="78915"/>
    <lineage>
        <taxon>Eukaryota</taxon>
        <taxon>Fungi</taxon>
        <taxon>Fungi incertae sedis</taxon>
        <taxon>Zoopagomycota</taxon>
        <taxon>Zoopagomycotina</taxon>
        <taxon>Zoopagomycetes</taxon>
        <taxon>Zoopagales</taxon>
        <taxon>Sigmoideomycetaceae</taxon>
        <taxon>Thamnocephalis</taxon>
    </lineage>
</organism>
<evidence type="ECO:0000256" key="1">
    <source>
        <dbReference type="ARBA" id="ARBA00007355"/>
    </source>
</evidence>
<comment type="subcellular location">
    <subcellularLocation>
        <location evidence="2">Mitochondrion inner membrane</location>
        <topology evidence="2">Peripheral membrane protein</topology>
        <orientation evidence="2">Matrix side</orientation>
    </subcellularLocation>
</comment>
<accession>A0A4P9XP57</accession>